<evidence type="ECO:0000256" key="2">
    <source>
        <dbReference type="SAM" id="Phobius"/>
    </source>
</evidence>
<organism evidence="5 6">
    <name type="scientific">Deinococcus rufus</name>
    <dbReference type="NCBI Taxonomy" id="2136097"/>
    <lineage>
        <taxon>Bacteria</taxon>
        <taxon>Thermotogati</taxon>
        <taxon>Deinococcota</taxon>
        <taxon>Deinococci</taxon>
        <taxon>Deinococcales</taxon>
        <taxon>Deinococcaceae</taxon>
        <taxon>Deinococcus</taxon>
    </lineage>
</organism>
<evidence type="ECO:0000313" key="6">
    <source>
        <dbReference type="Proteomes" id="UP001595803"/>
    </source>
</evidence>
<dbReference type="InterPro" id="IPR029787">
    <property type="entry name" value="Nucleotide_cyclase"/>
</dbReference>
<keyword evidence="2" id="KW-1133">Transmembrane helix</keyword>
<dbReference type="SMART" id="SM00052">
    <property type="entry name" value="EAL"/>
    <property type="match status" value="1"/>
</dbReference>
<evidence type="ECO:0000259" key="3">
    <source>
        <dbReference type="PROSITE" id="PS50883"/>
    </source>
</evidence>
<dbReference type="CDD" id="cd01949">
    <property type="entry name" value="GGDEF"/>
    <property type="match status" value="1"/>
</dbReference>
<feature type="domain" description="EAL" evidence="3">
    <location>
        <begin position="407"/>
        <end position="660"/>
    </location>
</feature>
<feature type="domain" description="GGDEF" evidence="4">
    <location>
        <begin position="274"/>
        <end position="398"/>
    </location>
</feature>
<dbReference type="RefSeq" id="WP_322472935.1">
    <property type="nucleotide sequence ID" value="NZ_JBHRZG010000016.1"/>
</dbReference>
<dbReference type="SUPFAM" id="SSF55073">
    <property type="entry name" value="Nucleotide cyclase"/>
    <property type="match status" value="1"/>
</dbReference>
<dbReference type="InterPro" id="IPR000160">
    <property type="entry name" value="GGDEF_dom"/>
</dbReference>
<dbReference type="NCBIfam" id="TIGR00254">
    <property type="entry name" value="GGDEF"/>
    <property type="match status" value="1"/>
</dbReference>
<comment type="caution">
    <text evidence="5">The sequence shown here is derived from an EMBL/GenBank/DDBJ whole genome shotgun (WGS) entry which is preliminary data.</text>
</comment>
<dbReference type="InterPro" id="IPR001633">
    <property type="entry name" value="EAL_dom"/>
</dbReference>
<reference evidence="6" key="1">
    <citation type="journal article" date="2019" name="Int. J. Syst. Evol. Microbiol.">
        <title>The Global Catalogue of Microorganisms (GCM) 10K type strain sequencing project: providing services to taxonomists for standard genome sequencing and annotation.</title>
        <authorList>
            <consortium name="The Broad Institute Genomics Platform"/>
            <consortium name="The Broad Institute Genome Sequencing Center for Infectious Disease"/>
            <person name="Wu L."/>
            <person name="Ma J."/>
        </authorList>
    </citation>
    <scope>NUCLEOTIDE SEQUENCE [LARGE SCALE GENOMIC DNA]</scope>
    <source>
        <strain evidence="6">CCTCC AB 2017081</strain>
    </source>
</reference>
<keyword evidence="2" id="KW-0472">Membrane</keyword>
<dbReference type="PROSITE" id="PS50883">
    <property type="entry name" value="EAL"/>
    <property type="match status" value="1"/>
</dbReference>
<dbReference type="PANTHER" id="PTHR33121:SF70">
    <property type="entry name" value="SIGNALING PROTEIN YKOW"/>
    <property type="match status" value="1"/>
</dbReference>
<feature type="transmembrane region" description="Helical" evidence="2">
    <location>
        <begin position="32"/>
        <end position="52"/>
    </location>
</feature>
<dbReference type="Pfam" id="PF00990">
    <property type="entry name" value="GGDEF"/>
    <property type="match status" value="1"/>
</dbReference>
<dbReference type="Gene3D" id="3.20.20.450">
    <property type="entry name" value="EAL domain"/>
    <property type="match status" value="1"/>
</dbReference>
<protein>
    <submittedName>
        <fullName evidence="5">EAL domain-containing protein</fullName>
    </submittedName>
</protein>
<dbReference type="Pfam" id="PF00563">
    <property type="entry name" value="EAL"/>
    <property type="match status" value="1"/>
</dbReference>
<dbReference type="SUPFAM" id="SSF141868">
    <property type="entry name" value="EAL domain-like"/>
    <property type="match status" value="1"/>
</dbReference>
<dbReference type="InterPro" id="IPR035919">
    <property type="entry name" value="EAL_sf"/>
</dbReference>
<evidence type="ECO:0000259" key="4">
    <source>
        <dbReference type="PROSITE" id="PS50887"/>
    </source>
</evidence>
<dbReference type="PANTHER" id="PTHR33121">
    <property type="entry name" value="CYCLIC DI-GMP PHOSPHODIESTERASE PDEF"/>
    <property type="match status" value="1"/>
</dbReference>
<evidence type="ECO:0000256" key="1">
    <source>
        <dbReference type="SAM" id="MobiDB-lite"/>
    </source>
</evidence>
<dbReference type="SMART" id="SM00267">
    <property type="entry name" value="GGDEF"/>
    <property type="match status" value="1"/>
</dbReference>
<dbReference type="EMBL" id="JBHRZG010000016">
    <property type="protein sequence ID" value="MFC3834012.1"/>
    <property type="molecule type" value="Genomic_DNA"/>
</dbReference>
<keyword evidence="2" id="KW-0812">Transmembrane</keyword>
<evidence type="ECO:0000313" key="5">
    <source>
        <dbReference type="EMBL" id="MFC3834012.1"/>
    </source>
</evidence>
<dbReference type="InterPro" id="IPR043128">
    <property type="entry name" value="Rev_trsase/Diguanyl_cyclase"/>
</dbReference>
<accession>A0ABV7Z9D5</accession>
<dbReference type="CDD" id="cd01948">
    <property type="entry name" value="EAL"/>
    <property type="match status" value="1"/>
</dbReference>
<sequence>MQFRAGTAPSLPCGHPVGWTWDGRWTQGRTTVIAALMLTFLALALFAVLAVVQTRFLTHDATRTVRQSDLYQKVRYWVGTEKSLERRYRLQPSAATEAQHAKAASNVTMVLRAAHDNSAPAEQTRVTALMELHEQYMTAIRSSLFPAVRTRDQQHVSNIDRVMVLPVFAQLEQRIDAEARAHRQQASAQLAHLNRLLDALAVLAPVVFVAGLGILVVLWRVLLRKQRVLDDAHETALNRLRAESITDPLTRLGNHRAFQEGLGAALRLGALDGTPLTLARLDLDEFKVVNDRGGHLHGDQVLSSVGHLLGMAFQGRAYRVGGDEFALLLPVTSEHAARVIDDLRGQLAAANLPTISAGLTTTIPGTTAIATDDLHQQADQALREAKRRGRNRQVSFQQVAGRSSVLGLEQVDALRHLIQGGHMNVAFQPIWQLCVPGHTSIPLAFEALARPAAEAGFRDTQELFDVAARVNRSAALDHLCIRTALARAHGLPDGALLFLNVSPQTLDQDISLATLLLDEVGAVGLAPQRVVIEITERSTGNMAAVLQQVGSLRAAGFQIALDDLGAGNAGLEMLRCLPVDFVKIDRSVVAAAPDDVTANAVLSAIMAYARTTGVKVIVEGLETTRVLQHAWHLGARFAQGYLLGRPAPGFEVTPLSGLVTGTGHSTPEGGAPQHSLHP</sequence>
<dbReference type="PROSITE" id="PS50887">
    <property type="entry name" value="GGDEF"/>
    <property type="match status" value="1"/>
</dbReference>
<dbReference type="Gene3D" id="3.30.70.270">
    <property type="match status" value="1"/>
</dbReference>
<proteinExistence type="predicted"/>
<feature type="transmembrane region" description="Helical" evidence="2">
    <location>
        <begin position="199"/>
        <end position="222"/>
    </location>
</feature>
<feature type="region of interest" description="Disordered" evidence="1">
    <location>
        <begin position="659"/>
        <end position="678"/>
    </location>
</feature>
<dbReference type="Proteomes" id="UP001595803">
    <property type="component" value="Unassembled WGS sequence"/>
</dbReference>
<keyword evidence="6" id="KW-1185">Reference proteome</keyword>
<gene>
    <name evidence="5" type="ORF">ACFOSB_14185</name>
</gene>
<name>A0ABV7Z9D5_9DEIO</name>
<dbReference type="InterPro" id="IPR050706">
    <property type="entry name" value="Cyclic-di-GMP_PDE-like"/>
</dbReference>